<evidence type="ECO:0000313" key="2">
    <source>
        <dbReference type="Proteomes" id="UP001362999"/>
    </source>
</evidence>
<reference evidence="1 2" key="1">
    <citation type="journal article" date="2024" name="J Genomics">
        <title>Draft genome sequencing and assembly of Favolaschia claudopus CIRM-BRFM 2984 isolated from oak limbs.</title>
        <authorList>
            <person name="Navarro D."/>
            <person name="Drula E."/>
            <person name="Chaduli D."/>
            <person name="Cazenave R."/>
            <person name="Ahrendt S."/>
            <person name="Wang J."/>
            <person name="Lipzen A."/>
            <person name="Daum C."/>
            <person name="Barry K."/>
            <person name="Grigoriev I.V."/>
            <person name="Favel A."/>
            <person name="Rosso M.N."/>
            <person name="Martin F."/>
        </authorList>
    </citation>
    <scope>NUCLEOTIDE SEQUENCE [LARGE SCALE GENOMIC DNA]</scope>
    <source>
        <strain evidence="1 2">CIRM-BRFM 2984</strain>
    </source>
</reference>
<gene>
    <name evidence="1" type="ORF">R3P38DRAFT_3366721</name>
</gene>
<proteinExistence type="predicted"/>
<dbReference type="Proteomes" id="UP001362999">
    <property type="component" value="Unassembled WGS sequence"/>
</dbReference>
<evidence type="ECO:0000313" key="1">
    <source>
        <dbReference type="EMBL" id="KAK7006845.1"/>
    </source>
</evidence>
<name>A0AAW0ACG1_9AGAR</name>
<comment type="caution">
    <text evidence="1">The sequence shown here is derived from an EMBL/GenBank/DDBJ whole genome shotgun (WGS) entry which is preliminary data.</text>
</comment>
<sequence length="174" mass="19965">MTRDEVVGQAIILFDDDRAFNDLSNSYLKYILFYTSSMEFHKDVVDSGKGRRMLPDQEKLKLRQRPPETAIAPHRRQRRHSGGPSYIETWVHRGQIHRHPELVKVAIVIALIVLKVVKVAQSEHDKNAKQFIYCNKNKYYMYITGSLTPAKGEWILRQIGRAGEGGKGACNVLE</sequence>
<protein>
    <submittedName>
        <fullName evidence="1">Uncharacterized protein</fullName>
    </submittedName>
</protein>
<dbReference type="EMBL" id="JAWWNJ010000074">
    <property type="protein sequence ID" value="KAK7006845.1"/>
    <property type="molecule type" value="Genomic_DNA"/>
</dbReference>
<organism evidence="1 2">
    <name type="scientific">Favolaschia claudopus</name>
    <dbReference type="NCBI Taxonomy" id="2862362"/>
    <lineage>
        <taxon>Eukaryota</taxon>
        <taxon>Fungi</taxon>
        <taxon>Dikarya</taxon>
        <taxon>Basidiomycota</taxon>
        <taxon>Agaricomycotina</taxon>
        <taxon>Agaricomycetes</taxon>
        <taxon>Agaricomycetidae</taxon>
        <taxon>Agaricales</taxon>
        <taxon>Marasmiineae</taxon>
        <taxon>Mycenaceae</taxon>
        <taxon>Favolaschia</taxon>
    </lineage>
</organism>
<keyword evidence="2" id="KW-1185">Reference proteome</keyword>
<dbReference type="AlphaFoldDB" id="A0AAW0ACG1"/>
<accession>A0AAW0ACG1</accession>